<proteinExistence type="predicted"/>
<dbReference type="HOGENOM" id="CLU_980936_0_0_1"/>
<dbReference type="KEGG" id="dpx:DAPPUDRAFT_242603"/>
<evidence type="ECO:0000313" key="3">
    <source>
        <dbReference type="Proteomes" id="UP000000305"/>
    </source>
</evidence>
<feature type="compositionally biased region" description="Low complexity" evidence="1">
    <location>
        <begin position="233"/>
        <end position="242"/>
    </location>
</feature>
<feature type="compositionally biased region" description="Polar residues" evidence="1">
    <location>
        <begin position="261"/>
        <end position="284"/>
    </location>
</feature>
<feature type="region of interest" description="Disordered" evidence="1">
    <location>
        <begin position="204"/>
        <end position="284"/>
    </location>
</feature>
<reference evidence="2 3" key="1">
    <citation type="journal article" date="2011" name="Science">
        <title>The ecoresponsive genome of Daphnia pulex.</title>
        <authorList>
            <person name="Colbourne J.K."/>
            <person name="Pfrender M.E."/>
            <person name="Gilbert D."/>
            <person name="Thomas W.K."/>
            <person name="Tucker A."/>
            <person name="Oakley T.H."/>
            <person name="Tokishita S."/>
            <person name="Aerts A."/>
            <person name="Arnold G.J."/>
            <person name="Basu M.K."/>
            <person name="Bauer D.J."/>
            <person name="Caceres C.E."/>
            <person name="Carmel L."/>
            <person name="Casola C."/>
            <person name="Choi J.H."/>
            <person name="Detter J.C."/>
            <person name="Dong Q."/>
            <person name="Dusheyko S."/>
            <person name="Eads B.D."/>
            <person name="Frohlich T."/>
            <person name="Geiler-Samerotte K.A."/>
            <person name="Gerlach D."/>
            <person name="Hatcher P."/>
            <person name="Jogdeo S."/>
            <person name="Krijgsveld J."/>
            <person name="Kriventseva E.V."/>
            <person name="Kultz D."/>
            <person name="Laforsch C."/>
            <person name="Lindquist E."/>
            <person name="Lopez J."/>
            <person name="Manak J.R."/>
            <person name="Muller J."/>
            <person name="Pangilinan J."/>
            <person name="Patwardhan R.P."/>
            <person name="Pitluck S."/>
            <person name="Pritham E.J."/>
            <person name="Rechtsteiner A."/>
            <person name="Rho M."/>
            <person name="Rogozin I.B."/>
            <person name="Sakarya O."/>
            <person name="Salamov A."/>
            <person name="Schaack S."/>
            <person name="Shapiro H."/>
            <person name="Shiga Y."/>
            <person name="Skalitzky C."/>
            <person name="Smith Z."/>
            <person name="Souvorov A."/>
            <person name="Sung W."/>
            <person name="Tang Z."/>
            <person name="Tsuchiya D."/>
            <person name="Tu H."/>
            <person name="Vos H."/>
            <person name="Wang M."/>
            <person name="Wolf Y.I."/>
            <person name="Yamagata H."/>
            <person name="Yamada T."/>
            <person name="Ye Y."/>
            <person name="Shaw J.R."/>
            <person name="Andrews J."/>
            <person name="Crease T.J."/>
            <person name="Tang H."/>
            <person name="Lucas S.M."/>
            <person name="Robertson H.M."/>
            <person name="Bork P."/>
            <person name="Koonin E.V."/>
            <person name="Zdobnov E.M."/>
            <person name="Grigoriev I.V."/>
            <person name="Lynch M."/>
            <person name="Boore J.L."/>
        </authorList>
    </citation>
    <scope>NUCLEOTIDE SEQUENCE [LARGE SCALE GENOMIC DNA]</scope>
</reference>
<dbReference type="Proteomes" id="UP000000305">
    <property type="component" value="Unassembled WGS sequence"/>
</dbReference>
<dbReference type="AlphaFoldDB" id="E9GH24"/>
<name>E9GH24_DAPPU</name>
<dbReference type="EMBL" id="GL732544">
    <property type="protein sequence ID" value="EFX81266.1"/>
    <property type="molecule type" value="Genomic_DNA"/>
</dbReference>
<evidence type="ECO:0000313" key="2">
    <source>
        <dbReference type="EMBL" id="EFX81266.1"/>
    </source>
</evidence>
<sequence length="284" mass="30927">MGGGLTTPDAAAGVALATASGLFNIRPLSIFTGHCNASIARGATIWKPIPSVVDIFFPKVRSRKVSKTSLNIGKRSQRIKRAQLQREGLLPAWVEPPPRPPPREPIPVEPLPPGALAPHLQPILEIARRYLNVEQLADAIRPREYGDIRYRRVQEPAPQPVPPPNQALLPEVIEEPEPIQAPLPDVVQYPRQVRFRQEHQEIAAAAAAPTERSAGVKETEEETEDELQLCHLSSAEGSSDDSSSTDEDRRGFERSIIQLLGQPTTGAKKQGDNAATSTLVLATS</sequence>
<keyword evidence="3" id="KW-1185">Reference proteome</keyword>
<gene>
    <name evidence="2" type="ORF">DAPPUDRAFT_242603</name>
</gene>
<evidence type="ECO:0000256" key="1">
    <source>
        <dbReference type="SAM" id="MobiDB-lite"/>
    </source>
</evidence>
<dbReference type="InParanoid" id="E9GH24"/>
<organism evidence="2 3">
    <name type="scientific">Daphnia pulex</name>
    <name type="common">Water flea</name>
    <dbReference type="NCBI Taxonomy" id="6669"/>
    <lineage>
        <taxon>Eukaryota</taxon>
        <taxon>Metazoa</taxon>
        <taxon>Ecdysozoa</taxon>
        <taxon>Arthropoda</taxon>
        <taxon>Crustacea</taxon>
        <taxon>Branchiopoda</taxon>
        <taxon>Diplostraca</taxon>
        <taxon>Cladocera</taxon>
        <taxon>Anomopoda</taxon>
        <taxon>Daphniidae</taxon>
        <taxon>Daphnia</taxon>
    </lineage>
</organism>
<accession>E9GH24</accession>
<protein>
    <submittedName>
        <fullName evidence="2">Uncharacterized protein</fullName>
    </submittedName>
</protein>